<evidence type="ECO:0000256" key="2">
    <source>
        <dbReference type="SAM" id="Coils"/>
    </source>
</evidence>
<dbReference type="RefSeq" id="WP_119313808.1">
    <property type="nucleotide sequence ID" value="NZ_QXDL01000013.1"/>
</dbReference>
<dbReference type="GO" id="GO:0004222">
    <property type="term" value="F:metalloendopeptidase activity"/>
    <property type="evidence" value="ECO:0007669"/>
    <property type="project" value="TreeGrafter"/>
</dbReference>
<feature type="coiled-coil region" evidence="2">
    <location>
        <begin position="61"/>
        <end position="109"/>
    </location>
</feature>
<keyword evidence="5" id="KW-0378">Hydrolase</keyword>
<evidence type="ECO:0000313" key="5">
    <source>
        <dbReference type="EMBL" id="RIH90277.1"/>
    </source>
</evidence>
<dbReference type="InterPro" id="IPR050570">
    <property type="entry name" value="Cell_wall_metabolism_enzyme"/>
</dbReference>
<keyword evidence="6" id="KW-1185">Reference proteome</keyword>
<dbReference type="CDD" id="cd12797">
    <property type="entry name" value="M23_peptidase"/>
    <property type="match status" value="1"/>
</dbReference>
<reference evidence="5 6" key="1">
    <citation type="submission" date="2018-08" db="EMBL/GenBank/DDBJ databases">
        <title>Meiothermus terrae DSM 26712 genome sequencing project.</title>
        <authorList>
            <person name="Da Costa M.S."/>
            <person name="Albuquerque L."/>
            <person name="Raposo P."/>
            <person name="Froufe H.J.C."/>
            <person name="Barroso C.S."/>
            <person name="Egas C."/>
        </authorList>
    </citation>
    <scope>NUCLEOTIDE SEQUENCE [LARGE SCALE GENOMIC DNA]</scope>
    <source>
        <strain evidence="5 6">DSM 26712</strain>
    </source>
</reference>
<feature type="transmembrane region" description="Helical" evidence="3">
    <location>
        <begin position="28"/>
        <end position="48"/>
    </location>
</feature>
<keyword evidence="3" id="KW-1133">Transmembrane helix</keyword>
<keyword evidence="3" id="KW-0472">Membrane</keyword>
<evidence type="ECO:0000259" key="4">
    <source>
        <dbReference type="Pfam" id="PF01551"/>
    </source>
</evidence>
<evidence type="ECO:0000313" key="6">
    <source>
        <dbReference type="Proteomes" id="UP000265715"/>
    </source>
</evidence>
<evidence type="ECO:0000256" key="3">
    <source>
        <dbReference type="SAM" id="Phobius"/>
    </source>
</evidence>
<organism evidence="5 6">
    <name type="scientific">Calidithermus terrae</name>
    <dbReference type="NCBI Taxonomy" id="1408545"/>
    <lineage>
        <taxon>Bacteria</taxon>
        <taxon>Thermotogati</taxon>
        <taxon>Deinococcota</taxon>
        <taxon>Deinococci</taxon>
        <taxon>Thermales</taxon>
        <taxon>Thermaceae</taxon>
        <taxon>Calidithermus</taxon>
    </lineage>
</organism>
<keyword evidence="1" id="KW-0732">Signal</keyword>
<accession>A0A399F0G6</accession>
<dbReference type="AlphaFoldDB" id="A0A399F0G6"/>
<dbReference type="OrthoDB" id="9809488at2"/>
<keyword evidence="3" id="KW-0812">Transmembrane</keyword>
<dbReference type="EMBL" id="QXDL01000013">
    <property type="protein sequence ID" value="RIH90277.1"/>
    <property type="molecule type" value="Genomic_DNA"/>
</dbReference>
<dbReference type="InterPro" id="IPR011055">
    <property type="entry name" value="Dup_hybrid_motif"/>
</dbReference>
<name>A0A399F0G6_9DEIN</name>
<feature type="domain" description="M23ase beta-sheet core" evidence="4">
    <location>
        <begin position="202"/>
        <end position="296"/>
    </location>
</feature>
<evidence type="ECO:0000256" key="1">
    <source>
        <dbReference type="ARBA" id="ARBA00022729"/>
    </source>
</evidence>
<dbReference type="Proteomes" id="UP000265715">
    <property type="component" value="Unassembled WGS sequence"/>
</dbReference>
<dbReference type="Pfam" id="PF01551">
    <property type="entry name" value="Peptidase_M23"/>
    <property type="match status" value="1"/>
</dbReference>
<dbReference type="PANTHER" id="PTHR21666">
    <property type="entry name" value="PEPTIDASE-RELATED"/>
    <property type="match status" value="1"/>
</dbReference>
<protein>
    <submittedName>
        <fullName evidence="5">Murein DD-endopeptidase MepM</fullName>
        <ecNumber evidence="5">3.4.24.-</ecNumber>
    </submittedName>
</protein>
<dbReference type="SUPFAM" id="SSF51261">
    <property type="entry name" value="Duplicated hybrid motif"/>
    <property type="match status" value="1"/>
</dbReference>
<proteinExistence type="predicted"/>
<dbReference type="PANTHER" id="PTHR21666:SF289">
    <property type="entry name" value="L-ALA--D-GLU ENDOPEPTIDASE"/>
    <property type="match status" value="1"/>
</dbReference>
<gene>
    <name evidence="5" type="primary">mepM_1</name>
    <name evidence="5" type="ORF">Mterra_00586</name>
</gene>
<comment type="caution">
    <text evidence="5">The sequence shown here is derived from an EMBL/GenBank/DDBJ whole genome shotgun (WGS) entry which is preliminary data.</text>
</comment>
<dbReference type="InterPro" id="IPR016047">
    <property type="entry name" value="M23ase_b-sheet_dom"/>
</dbReference>
<sequence length="301" mass="33351">MRRRRPARYTLWLARTGAAPRTFSLPAWVPAALVVFLAAWSAFNLYLWNRTAEMRGLQLRLASLSGQARQLTLRLEAEKTRNDALSQEAQEVMKSLESLEAEINRLRERAGMPRIRLTPARSGPKGPKGGAALPPEPGDLFLQARHRLTGLAGDLGELESRLDATLRREEALPRGYPLRGHTRITSYFGNRRNPFGGRRYEFHDGLDFSAPYGTPVHATAPGVVVQAGWNGPFGQSVTLDHGYGYRTLYGHLSRLGARVGQRLEAGEVLGWVGSTGRSTGAHLHYTVMRYGVAVDPRAYLP</sequence>
<dbReference type="Gene3D" id="2.70.70.10">
    <property type="entry name" value="Glucose Permease (Domain IIA)"/>
    <property type="match status" value="1"/>
</dbReference>
<dbReference type="EC" id="3.4.24.-" evidence="5"/>
<keyword evidence="2" id="KW-0175">Coiled coil</keyword>